<dbReference type="PROSITE" id="PS51746">
    <property type="entry name" value="PPM_2"/>
    <property type="match status" value="1"/>
</dbReference>
<evidence type="ECO:0000259" key="2">
    <source>
        <dbReference type="PROSITE" id="PS51746"/>
    </source>
</evidence>
<proteinExistence type="predicted"/>
<protein>
    <submittedName>
        <fullName evidence="3">SpoIIE family protein phosphatase</fullName>
    </submittedName>
</protein>
<feature type="domain" description="PPM-type phosphatase" evidence="2">
    <location>
        <begin position="9"/>
        <end position="242"/>
    </location>
</feature>
<evidence type="ECO:0000313" key="3">
    <source>
        <dbReference type="EMBL" id="QGX08778.1"/>
    </source>
</evidence>
<accession>A0A650GED3</accession>
<sequence length="271" mass="28166">MPGSRLVLTAGAATDVGRVRTHNEDSGLAEGGLFLVADGMGGHAAGEVASGIAVDTMRELVGRHDLTAEAVGEQIGLANRRILDEMAADPDKQGMGTTVSGIALVVTGGTDHWAVFNVGDSRVYRLIDGALMAMTVDHSEVRELVDAGVITAEEARTHPKRNVVTRSLGTTYAATPDVRVVPPHAGERFLVCSDGLTGELTDDQVRDLLVRHADPQLAAEALVRAAVEAGGRDNVTVVVVDLGEAGADSSQTVTSPRAHVDTAPRSSHEGS</sequence>
<dbReference type="CDD" id="cd00143">
    <property type="entry name" value="PP2Cc"/>
    <property type="match status" value="1"/>
</dbReference>
<organism evidence="3 4">
    <name type="scientific">Janibacter melonis</name>
    <dbReference type="NCBI Taxonomy" id="262209"/>
    <lineage>
        <taxon>Bacteria</taxon>
        <taxon>Bacillati</taxon>
        <taxon>Actinomycetota</taxon>
        <taxon>Actinomycetes</taxon>
        <taxon>Micrococcales</taxon>
        <taxon>Intrasporangiaceae</taxon>
        <taxon>Janibacter</taxon>
    </lineage>
</organism>
<dbReference type="InterPro" id="IPR015655">
    <property type="entry name" value="PP2C"/>
</dbReference>
<dbReference type="SMART" id="SM00332">
    <property type="entry name" value="PP2Cc"/>
    <property type="match status" value="1"/>
</dbReference>
<reference evidence="3 4" key="1">
    <citation type="submission" date="2019-09" db="EMBL/GenBank/DDBJ databases">
        <title>Complete Genome Sequence of Janibacter melonis M714 with both human health impact and industrial applications.</title>
        <authorList>
            <person name="Jin M."/>
            <person name="Zhao Q.R."/>
        </authorList>
    </citation>
    <scope>NUCLEOTIDE SEQUENCE [LARGE SCALE GENOMIC DNA]</scope>
    <source>
        <strain evidence="3 4">M714</strain>
    </source>
</reference>
<evidence type="ECO:0000313" key="4">
    <source>
        <dbReference type="Proteomes" id="UP000271708"/>
    </source>
</evidence>
<dbReference type="Pfam" id="PF13672">
    <property type="entry name" value="PP2C_2"/>
    <property type="match status" value="1"/>
</dbReference>
<feature type="compositionally biased region" description="Basic and acidic residues" evidence="1">
    <location>
        <begin position="258"/>
        <end position="271"/>
    </location>
</feature>
<dbReference type="KEGG" id="jme:EEW87_015185"/>
<dbReference type="GO" id="GO:0004722">
    <property type="term" value="F:protein serine/threonine phosphatase activity"/>
    <property type="evidence" value="ECO:0007669"/>
    <property type="project" value="InterPro"/>
</dbReference>
<dbReference type="SUPFAM" id="SSF81606">
    <property type="entry name" value="PP2C-like"/>
    <property type="match status" value="1"/>
</dbReference>
<dbReference type="SMART" id="SM00331">
    <property type="entry name" value="PP2C_SIG"/>
    <property type="match status" value="1"/>
</dbReference>
<gene>
    <name evidence="3" type="ORF">EEW87_015185</name>
</gene>
<dbReference type="InterPro" id="IPR036457">
    <property type="entry name" value="PPM-type-like_dom_sf"/>
</dbReference>
<dbReference type="InterPro" id="IPR001932">
    <property type="entry name" value="PPM-type_phosphatase-like_dom"/>
</dbReference>
<evidence type="ECO:0000256" key="1">
    <source>
        <dbReference type="SAM" id="MobiDB-lite"/>
    </source>
</evidence>
<name>A0A650GED3_9MICO</name>
<dbReference type="AlphaFoldDB" id="A0A650GED3"/>
<feature type="region of interest" description="Disordered" evidence="1">
    <location>
        <begin position="247"/>
        <end position="271"/>
    </location>
</feature>
<dbReference type="Gene3D" id="3.60.40.10">
    <property type="entry name" value="PPM-type phosphatase domain"/>
    <property type="match status" value="1"/>
</dbReference>
<dbReference type="PANTHER" id="PTHR47992">
    <property type="entry name" value="PROTEIN PHOSPHATASE"/>
    <property type="match status" value="1"/>
</dbReference>
<dbReference type="EMBL" id="CP044548">
    <property type="protein sequence ID" value="QGX08778.1"/>
    <property type="molecule type" value="Genomic_DNA"/>
</dbReference>
<dbReference type="Proteomes" id="UP000271708">
    <property type="component" value="Chromosome"/>
</dbReference>